<dbReference type="Gene3D" id="3.100.10.20">
    <property type="entry name" value="CRISPR-associated endonuclease Cas1, N-terminal domain"/>
    <property type="match status" value="1"/>
</dbReference>
<gene>
    <name evidence="10" type="primary">cas1</name>
    <name evidence="11" type="ORF">SAMN04487931_107113</name>
</gene>
<keyword evidence="5 10" id="KW-0460">Magnesium</keyword>
<name>A0A1H2HYU9_9BACT</name>
<keyword evidence="7 10" id="KW-0238">DNA-binding</keyword>
<organism evidence="11 12">
    <name type="scientific">Desulfobacula phenolica</name>
    <dbReference type="NCBI Taxonomy" id="90732"/>
    <lineage>
        <taxon>Bacteria</taxon>
        <taxon>Pseudomonadati</taxon>
        <taxon>Thermodesulfobacteriota</taxon>
        <taxon>Desulfobacteria</taxon>
        <taxon>Desulfobacterales</taxon>
        <taxon>Desulfobacteraceae</taxon>
        <taxon>Desulfobacula</taxon>
    </lineage>
</organism>
<evidence type="ECO:0000256" key="2">
    <source>
        <dbReference type="ARBA" id="ARBA00022723"/>
    </source>
</evidence>
<evidence type="ECO:0000256" key="5">
    <source>
        <dbReference type="ARBA" id="ARBA00022842"/>
    </source>
</evidence>
<dbReference type="InterPro" id="IPR042206">
    <property type="entry name" value="CRISPR-assoc_Cas1_C"/>
</dbReference>
<keyword evidence="1 10" id="KW-0540">Nuclease</keyword>
<keyword evidence="8 10" id="KW-0464">Manganese</keyword>
<dbReference type="AlphaFoldDB" id="A0A1H2HYU9"/>
<dbReference type="EMBL" id="FNLL01000007">
    <property type="protein sequence ID" value="SDU36728.1"/>
    <property type="molecule type" value="Genomic_DNA"/>
</dbReference>
<dbReference type="PANTHER" id="PTHR34353">
    <property type="entry name" value="CRISPR-ASSOCIATED ENDONUCLEASE CAS1 1"/>
    <property type="match status" value="1"/>
</dbReference>
<keyword evidence="2 10" id="KW-0479">Metal-binding</keyword>
<evidence type="ECO:0000256" key="4">
    <source>
        <dbReference type="ARBA" id="ARBA00022801"/>
    </source>
</evidence>
<evidence type="ECO:0000256" key="1">
    <source>
        <dbReference type="ARBA" id="ARBA00022722"/>
    </source>
</evidence>
<keyword evidence="6 10" id="KW-0051">Antiviral defense</keyword>
<accession>A0A1H2HYU9</accession>
<dbReference type="NCBIfam" id="TIGR00287">
    <property type="entry name" value="cas1"/>
    <property type="match status" value="1"/>
</dbReference>
<keyword evidence="12" id="KW-1185">Reference proteome</keyword>
<dbReference type="InterPro" id="IPR042211">
    <property type="entry name" value="CRISPR-assoc_Cas1_N"/>
</dbReference>
<feature type="binding site" evidence="10">
    <location>
        <position position="218"/>
    </location>
    <ligand>
        <name>Mn(2+)</name>
        <dbReference type="ChEBI" id="CHEBI:29035"/>
    </ligand>
</feature>
<dbReference type="CDD" id="cd09634">
    <property type="entry name" value="Cas1_I-II-III"/>
    <property type="match status" value="1"/>
</dbReference>
<dbReference type="GO" id="GO:0043571">
    <property type="term" value="P:maintenance of CRISPR repeat elements"/>
    <property type="evidence" value="ECO:0007669"/>
    <property type="project" value="UniProtKB-UniRule"/>
</dbReference>
<dbReference type="GO" id="GO:0016787">
    <property type="term" value="F:hydrolase activity"/>
    <property type="evidence" value="ECO:0007669"/>
    <property type="project" value="UniProtKB-KW"/>
</dbReference>
<evidence type="ECO:0000313" key="12">
    <source>
        <dbReference type="Proteomes" id="UP000199608"/>
    </source>
</evidence>
<dbReference type="GO" id="GO:0004519">
    <property type="term" value="F:endonuclease activity"/>
    <property type="evidence" value="ECO:0007669"/>
    <property type="project" value="UniProtKB-UniRule"/>
</dbReference>
<sequence>MIKQKDEIFRFQNKENRLDLSPMKVESIIISNKAMISTQAISLALENNIDLIFLDHYGFPIGRVWFSKMGSTAMIRRQQLEAANNDQGLRLVMDLVKQKLNNQISFLKKLKYARPEKKELFQAPVHTIQGSLDALEQDLPNLEDSRSLIMGLEGAAGRAYFSCLSKVMPEKYRFKGRSKRPALNPFNAVLNYCYGVLYSRVEKACIIAGLDPFVGFMHTDNYNKKSMVFDLIEPFRIFADQVAVYFFTGKKAKDDYFDMQSHSCSLNTKGKPMVIDALNRHLEEKVRYRKRNVKRKHLISHEAHKLANILLEDEGLEHPDWLDIKEF</sequence>
<keyword evidence="4 10" id="KW-0378">Hydrolase</keyword>
<evidence type="ECO:0000256" key="7">
    <source>
        <dbReference type="ARBA" id="ARBA00023125"/>
    </source>
</evidence>
<keyword evidence="3 10" id="KW-0255">Endonuclease</keyword>
<evidence type="ECO:0000256" key="6">
    <source>
        <dbReference type="ARBA" id="ARBA00023118"/>
    </source>
</evidence>
<dbReference type="EC" id="3.1.-.-" evidence="10"/>
<feature type="binding site" evidence="10">
    <location>
        <position position="233"/>
    </location>
    <ligand>
        <name>Mn(2+)</name>
        <dbReference type="ChEBI" id="CHEBI:29035"/>
    </ligand>
</feature>
<dbReference type="GO" id="GO:0046872">
    <property type="term" value="F:metal ion binding"/>
    <property type="evidence" value="ECO:0007669"/>
    <property type="project" value="UniProtKB-UniRule"/>
</dbReference>
<evidence type="ECO:0000313" key="11">
    <source>
        <dbReference type="EMBL" id="SDU36728.1"/>
    </source>
</evidence>
<dbReference type="InterPro" id="IPR050646">
    <property type="entry name" value="Cas1"/>
</dbReference>
<evidence type="ECO:0000256" key="8">
    <source>
        <dbReference type="ARBA" id="ARBA00023211"/>
    </source>
</evidence>
<evidence type="ECO:0000256" key="10">
    <source>
        <dbReference type="HAMAP-Rule" id="MF_01470"/>
    </source>
</evidence>
<comment type="similarity">
    <text evidence="10">Belongs to the CRISPR-associated endonuclease Cas1 family.</text>
</comment>
<feature type="binding site" evidence="10">
    <location>
        <position position="153"/>
    </location>
    <ligand>
        <name>Mn(2+)</name>
        <dbReference type="ChEBI" id="CHEBI:29035"/>
    </ligand>
</feature>
<reference evidence="12" key="1">
    <citation type="submission" date="2016-10" db="EMBL/GenBank/DDBJ databases">
        <authorList>
            <person name="Varghese N."/>
            <person name="Submissions S."/>
        </authorList>
    </citation>
    <scope>NUCLEOTIDE SEQUENCE [LARGE SCALE GENOMIC DNA]</scope>
    <source>
        <strain evidence="12">DSM 3384</strain>
    </source>
</reference>
<comment type="subunit">
    <text evidence="9 10">Homodimer, forms a heterotetramer with a Cas2 homodimer.</text>
</comment>
<protein>
    <recommendedName>
        <fullName evidence="10">CRISPR-associated endonuclease Cas1</fullName>
        <ecNumber evidence="10">3.1.-.-</ecNumber>
    </recommendedName>
</protein>
<comment type="function">
    <text evidence="10">CRISPR (clustered regularly interspaced short palindromic repeat), is an adaptive immune system that provides protection against mobile genetic elements (viruses, transposable elements and conjugative plasmids). CRISPR clusters contain spacers, sequences complementary to antecedent mobile elements, and target invading nucleic acids. CRISPR clusters are transcribed and processed into CRISPR RNA (crRNA). Acts as a dsDNA endonuclease. Involved in the integration of spacer DNA into the CRISPR cassette.</text>
</comment>
<dbReference type="HAMAP" id="MF_01470">
    <property type="entry name" value="Cas1"/>
    <property type="match status" value="1"/>
</dbReference>
<dbReference type="InterPro" id="IPR002729">
    <property type="entry name" value="CRISPR-assoc_Cas1"/>
</dbReference>
<comment type="cofactor">
    <cofactor evidence="10">
        <name>Mg(2+)</name>
        <dbReference type="ChEBI" id="CHEBI:18420"/>
    </cofactor>
    <cofactor evidence="10">
        <name>Mn(2+)</name>
        <dbReference type="ChEBI" id="CHEBI:29035"/>
    </cofactor>
</comment>
<dbReference type="GO" id="GO:0051607">
    <property type="term" value="P:defense response to virus"/>
    <property type="evidence" value="ECO:0007669"/>
    <property type="project" value="UniProtKB-UniRule"/>
</dbReference>
<dbReference type="GO" id="GO:0003677">
    <property type="term" value="F:DNA binding"/>
    <property type="evidence" value="ECO:0007669"/>
    <property type="project" value="UniProtKB-KW"/>
</dbReference>
<evidence type="ECO:0000256" key="3">
    <source>
        <dbReference type="ARBA" id="ARBA00022759"/>
    </source>
</evidence>
<dbReference type="Proteomes" id="UP000199608">
    <property type="component" value="Unassembled WGS sequence"/>
</dbReference>
<dbReference type="PANTHER" id="PTHR34353:SF2">
    <property type="entry name" value="CRISPR-ASSOCIATED ENDONUCLEASE CAS1 1"/>
    <property type="match status" value="1"/>
</dbReference>
<proteinExistence type="inferred from homology"/>
<evidence type="ECO:0000256" key="9">
    <source>
        <dbReference type="ARBA" id="ARBA00038592"/>
    </source>
</evidence>
<dbReference type="Gene3D" id="1.20.120.920">
    <property type="entry name" value="CRISPR-associated endonuclease Cas1, C-terminal domain"/>
    <property type="match status" value="1"/>
</dbReference>
<dbReference type="Pfam" id="PF01867">
    <property type="entry name" value="Cas_Cas1"/>
    <property type="match status" value="1"/>
</dbReference>